<keyword evidence="1" id="KW-0175">Coiled coil</keyword>
<name>A0A9W9TBU6_9EURO</name>
<reference evidence="3" key="1">
    <citation type="submission" date="2022-12" db="EMBL/GenBank/DDBJ databases">
        <authorList>
            <person name="Petersen C."/>
        </authorList>
    </citation>
    <scope>NUCLEOTIDE SEQUENCE</scope>
    <source>
        <strain evidence="3">IBT 15544</strain>
    </source>
</reference>
<dbReference type="RefSeq" id="XP_058311728.1">
    <property type="nucleotide sequence ID" value="XM_058449384.1"/>
</dbReference>
<dbReference type="Proteomes" id="UP001150904">
    <property type="component" value="Unassembled WGS sequence"/>
</dbReference>
<evidence type="ECO:0000313" key="3">
    <source>
        <dbReference type="EMBL" id="KAJ5215915.1"/>
    </source>
</evidence>
<accession>A0A9W9TBU6</accession>
<dbReference type="CDD" id="cd14688">
    <property type="entry name" value="bZIP_YAP"/>
    <property type="match status" value="1"/>
</dbReference>
<dbReference type="PANTHER" id="PTHR40618">
    <property type="entry name" value="B-ZIP TRANSCRIPTION FACTOR (EUROFUNG)-RELATED"/>
    <property type="match status" value="1"/>
</dbReference>
<comment type="caution">
    <text evidence="3">The sequence shown here is derived from an EMBL/GenBank/DDBJ whole genome shotgun (WGS) entry which is preliminary data.</text>
</comment>
<feature type="compositionally biased region" description="Basic and acidic residues" evidence="2">
    <location>
        <begin position="75"/>
        <end position="86"/>
    </location>
</feature>
<dbReference type="Gene3D" id="1.20.5.170">
    <property type="match status" value="1"/>
</dbReference>
<feature type="compositionally biased region" description="Polar residues" evidence="2">
    <location>
        <begin position="225"/>
        <end position="239"/>
    </location>
</feature>
<feature type="compositionally biased region" description="Basic residues" evidence="2">
    <location>
        <begin position="64"/>
        <end position="74"/>
    </location>
</feature>
<dbReference type="AlphaFoldDB" id="A0A9W9TBU6"/>
<dbReference type="PANTHER" id="PTHR40618:SF1">
    <property type="entry name" value="B-ZIP TRANSCRIPTION FACTOR (EUROFUNG)"/>
    <property type="match status" value="1"/>
</dbReference>
<protein>
    <recommendedName>
        <fullName evidence="5">BZIP domain-containing protein</fullName>
    </recommendedName>
</protein>
<evidence type="ECO:0008006" key="5">
    <source>
        <dbReference type="Google" id="ProtNLM"/>
    </source>
</evidence>
<keyword evidence="4" id="KW-1185">Reference proteome</keyword>
<evidence type="ECO:0000256" key="1">
    <source>
        <dbReference type="SAM" id="Coils"/>
    </source>
</evidence>
<feature type="region of interest" description="Disordered" evidence="2">
    <location>
        <begin position="49"/>
        <end position="86"/>
    </location>
</feature>
<dbReference type="SUPFAM" id="SSF57959">
    <property type="entry name" value="Leucine zipper domain"/>
    <property type="match status" value="1"/>
</dbReference>
<reference evidence="3" key="2">
    <citation type="journal article" date="2023" name="IMA Fungus">
        <title>Comparative genomic study of the Penicillium genus elucidates a diverse pangenome and 15 lateral gene transfer events.</title>
        <authorList>
            <person name="Petersen C."/>
            <person name="Sorensen T."/>
            <person name="Nielsen M.R."/>
            <person name="Sondergaard T.E."/>
            <person name="Sorensen J.L."/>
            <person name="Fitzpatrick D.A."/>
            <person name="Frisvad J.C."/>
            <person name="Nielsen K.L."/>
        </authorList>
    </citation>
    <scope>NUCLEOTIDE SEQUENCE</scope>
    <source>
        <strain evidence="3">IBT 15544</strain>
    </source>
</reference>
<dbReference type="OrthoDB" id="545169at2759"/>
<gene>
    <name evidence="3" type="ORF">N7498_002322</name>
</gene>
<dbReference type="InterPro" id="IPR046347">
    <property type="entry name" value="bZIP_sf"/>
</dbReference>
<feature type="region of interest" description="Disordered" evidence="2">
    <location>
        <begin position="225"/>
        <end position="249"/>
    </location>
</feature>
<dbReference type="GO" id="GO:0003700">
    <property type="term" value="F:DNA-binding transcription factor activity"/>
    <property type="evidence" value="ECO:0007669"/>
    <property type="project" value="InterPro"/>
</dbReference>
<proteinExistence type="predicted"/>
<evidence type="ECO:0000313" key="4">
    <source>
        <dbReference type="Proteomes" id="UP001150904"/>
    </source>
</evidence>
<evidence type="ECO:0000256" key="2">
    <source>
        <dbReference type="SAM" id="MobiDB-lite"/>
    </source>
</evidence>
<sequence>MPGSDDSRSDYALSGTLSARSYLELAQGYHAQSQITPPQSNDYFALGEPIELEDKGNSGPRLQSRTKRTSLKKAKGPEKPETAHEITDPHPVERLARKRGRPRLETAKDAAAIEERRLQIRRAQRTYRQKKEATIQELKARVEVLEQTLQNVSDILGAGDQEEVHALGTIGTQPDGLARARQLVLAEIDKTRSFSGEHTQQIGRSIESLHDTFGYQVSHRRNIEDTNTNQHDNTNSLHQTHLHPRSPSPLLNRLFPSTTIYTYTYQESDVSRRLQRFCLEHTYRWLTDPHSHPDRITRVFGLLPCIQDMPGIQRHMRRTLHVEIGGSLETNKMPFYKLGGAGTHYPRIGADGQPVYPDNFRRPGKILRRMARILRRGGIQDWDEDWSGDAEPDLQDEIGRKERAMSDEERLRSLDLEGEWFDCHDVQGYLEHHGVVLDGSSLWLEVPATAVGVLYGFSPDGSAFQYCMSSEDPLPVDMGGTEYSSHSTYVLDVECFFDLLLANLRILGRAPGFRLWDVDAALRTAIHKRPFT</sequence>
<feature type="coiled-coil region" evidence="1">
    <location>
        <begin position="113"/>
        <end position="155"/>
    </location>
</feature>
<dbReference type="GeneID" id="83176685"/>
<dbReference type="EMBL" id="JAPQKR010000005">
    <property type="protein sequence ID" value="KAJ5215915.1"/>
    <property type="molecule type" value="Genomic_DNA"/>
</dbReference>
<organism evidence="3 4">
    <name type="scientific">Penicillium cinerascens</name>
    <dbReference type="NCBI Taxonomy" id="70096"/>
    <lineage>
        <taxon>Eukaryota</taxon>
        <taxon>Fungi</taxon>
        <taxon>Dikarya</taxon>
        <taxon>Ascomycota</taxon>
        <taxon>Pezizomycotina</taxon>
        <taxon>Eurotiomycetes</taxon>
        <taxon>Eurotiomycetidae</taxon>
        <taxon>Eurotiales</taxon>
        <taxon>Aspergillaceae</taxon>
        <taxon>Penicillium</taxon>
    </lineage>
</organism>